<name>D0KX98_HALNC</name>
<evidence type="ECO:0000313" key="2">
    <source>
        <dbReference type="Proteomes" id="UP000009102"/>
    </source>
</evidence>
<dbReference type="Proteomes" id="UP000009102">
    <property type="component" value="Chromosome"/>
</dbReference>
<accession>D0KX98</accession>
<reference evidence="1 2" key="1">
    <citation type="submission" date="2009-10" db="EMBL/GenBank/DDBJ databases">
        <title>Complete sequence of Halothiobacillus neapolitanus c2.</title>
        <authorList>
            <consortium name="US DOE Joint Genome Institute"/>
            <person name="Lucas S."/>
            <person name="Copeland A."/>
            <person name="Lapidus A."/>
            <person name="Glavina del Rio T."/>
            <person name="Tice H."/>
            <person name="Bruce D."/>
            <person name="Goodwin L."/>
            <person name="Pitluck S."/>
            <person name="Davenport K."/>
            <person name="Brettin T."/>
            <person name="Detter J.C."/>
            <person name="Han C."/>
            <person name="Tapia R."/>
            <person name="Larimer F."/>
            <person name="Land M."/>
            <person name="Hauser L."/>
            <person name="Kyrpides N."/>
            <person name="Mikhailova N."/>
            <person name="Kerfeld C."/>
            <person name="Cannon G."/>
            <person name="Heinhort S."/>
        </authorList>
    </citation>
    <scope>NUCLEOTIDE SEQUENCE [LARGE SCALE GENOMIC DNA]</scope>
    <source>
        <strain evidence="2">ATCC 23641 / c2</strain>
    </source>
</reference>
<keyword evidence="2" id="KW-1185">Reference proteome</keyword>
<dbReference type="KEGG" id="hna:Hneap_0249"/>
<evidence type="ECO:0000313" key="1">
    <source>
        <dbReference type="EMBL" id="ACX95112.1"/>
    </source>
</evidence>
<dbReference type="HOGENOM" id="CLU_3044016_0_0_6"/>
<dbReference type="AlphaFoldDB" id="D0KX98"/>
<organism evidence="1 2">
    <name type="scientific">Halothiobacillus neapolitanus (strain ATCC 23641 / DSM 15147 / CIP 104769 / NCIMB 8539 / c2)</name>
    <name type="common">Thiobacillus neapolitanus</name>
    <dbReference type="NCBI Taxonomy" id="555778"/>
    <lineage>
        <taxon>Bacteria</taxon>
        <taxon>Pseudomonadati</taxon>
        <taxon>Pseudomonadota</taxon>
        <taxon>Gammaproteobacteria</taxon>
        <taxon>Chromatiales</taxon>
        <taxon>Halothiobacillaceae</taxon>
        <taxon>Halothiobacillus</taxon>
    </lineage>
</organism>
<dbReference type="RefSeq" id="WP_012823148.1">
    <property type="nucleotide sequence ID" value="NC_013422.1"/>
</dbReference>
<proteinExistence type="predicted"/>
<protein>
    <submittedName>
        <fullName evidence="1">Uncharacterized protein</fullName>
    </submittedName>
</protein>
<dbReference type="EMBL" id="CP001801">
    <property type="protein sequence ID" value="ACX95112.1"/>
    <property type="molecule type" value="Genomic_DNA"/>
</dbReference>
<dbReference type="STRING" id="555778.Hneap_0249"/>
<sequence>MSPPTQTHTFMLDDFLIREAVEPLRHKLDATLSMPWQNGETLNLSLTQVYQDIN</sequence>
<gene>
    <name evidence="1" type="ordered locus">Hneap_0249</name>
</gene>